<dbReference type="GeneID" id="19316790"/>
<feature type="domain" description="Zn(2)-C6 fungal-type" evidence="7">
    <location>
        <begin position="112"/>
        <end position="139"/>
    </location>
</feature>
<feature type="region of interest" description="Disordered" evidence="5">
    <location>
        <begin position="1111"/>
        <end position="1305"/>
    </location>
</feature>
<dbReference type="Proteomes" id="UP000053664">
    <property type="component" value="Unassembled WGS sequence"/>
</dbReference>
<feature type="compositionally biased region" description="Low complexity" evidence="5">
    <location>
        <begin position="27"/>
        <end position="38"/>
    </location>
</feature>
<evidence type="ECO:0000256" key="6">
    <source>
        <dbReference type="SAM" id="Phobius"/>
    </source>
</evidence>
<evidence type="ECO:0000259" key="7">
    <source>
        <dbReference type="PROSITE" id="PS50048"/>
    </source>
</evidence>
<keyword evidence="2" id="KW-0479">Metal-binding</keyword>
<feature type="compositionally biased region" description="Low complexity" evidence="5">
    <location>
        <begin position="210"/>
        <end position="234"/>
    </location>
</feature>
<dbReference type="SMART" id="SM00066">
    <property type="entry name" value="GAL4"/>
    <property type="match status" value="1"/>
</dbReference>
<dbReference type="PROSITE" id="PS50048">
    <property type="entry name" value="ZN2_CY6_FUNGAL_2"/>
    <property type="match status" value="1"/>
</dbReference>
<dbReference type="Pfam" id="PF04082">
    <property type="entry name" value="Fungal_trans"/>
    <property type="match status" value="1"/>
</dbReference>
<evidence type="ECO:0000256" key="3">
    <source>
        <dbReference type="ARBA" id="ARBA00023125"/>
    </source>
</evidence>
<feature type="compositionally biased region" description="Low complexity" evidence="5">
    <location>
        <begin position="1168"/>
        <end position="1177"/>
    </location>
</feature>
<evidence type="ECO:0000313" key="9">
    <source>
        <dbReference type="Proteomes" id="UP000053664"/>
    </source>
</evidence>
<evidence type="ECO:0000256" key="4">
    <source>
        <dbReference type="ARBA" id="ARBA00023242"/>
    </source>
</evidence>
<dbReference type="OrthoDB" id="25921at2759"/>
<evidence type="ECO:0000313" key="8">
    <source>
        <dbReference type="EMBL" id="EPQ30000.1"/>
    </source>
</evidence>
<dbReference type="Pfam" id="PF00172">
    <property type="entry name" value="Zn_clus"/>
    <property type="match status" value="1"/>
</dbReference>
<feature type="region of interest" description="Disordered" evidence="5">
    <location>
        <begin position="149"/>
        <end position="287"/>
    </location>
</feature>
<sequence length="1305" mass="141823">MSTNRINSNTGAAAAASNSTPSMAIPSTSSSTQASVSAPYTSHGHQHHHHHQQQQQQQQYHHQSQHRATSSSISPSINPQYSLEPSPRSSRPAPPGPPSQERPSKRSRVRQACNRCKARKIKCGDLRPCENCTSLGLVCKDWRPGEDAQHISPSNASTSAASASAATGLHGYHSGSDHEPSVSSHRYPPDLHSRAGLQYRATPTTPGPPAAAAAATTGHPSSSSSSSSAAFATPVSDPRSSVHFRTQGGAAGGPSQFRSSESSEPPASTMWPNTPYERSTHSVAWPPRPDLRRHRYLAYPFDSLYRNEFGHLKALSLSSGLGTLSYLHEYHKLANEQFLDALWQVLEGDAHDTGNTQMFALESEIFSPHALASLGQMTDVAGGIAHPPLGATGQQGLVDYDWSLGGLGLGGGGGTGSGLGSINVPHTYNSSLAMAPQPNMEGITTRAPSSASVRLTVSPAAKPESRASTTSPHPQETAAATLTSTSASTFARPQGVSAGGNRTSRDAKPAQDTPSRSEAAEDAKPTLTSPSQPALADPETAPTDMWAYMDSKIPPQHRRFLVHTFLSTTYVLWPTFLLSEFLETLKDAEQRKNPTFVCLVIACCAIAAREEAGSIKGGAAAEWGSSFGFFELYLDVRRYAPRSTDWASLNHIQALFYLSHYCFGASGPYGVHRAHYLMNGCVSKCFDVGLHRSAETYTDAFTASEIEARRRTLWAVYCGDKVSAAYGRPVLLRLSDIDVAEIDTDSPAYDERLPASNSFDQAYSMRPYHRAAIRLFCVLERVIDKINLPACSSSAALERLMRKKPKRPRQSANHDDSCMADHEPIGFSEELELVDMFQTADTPTPTTTHQDDPMFHAHIERLRTTAAFIKIFIYRHLFCMANTNLSREPPRLDYRDEMVKWCRELLLSQRKMIRRGEYTDFGSVMSYQLSQTGRGLIPAIYISSRLIDPSQDPNGATIIKESKELLVLAYDLLRTLSSRFSASHRQLQIMQQAFKRLDLSLKRRHHHHPHHHHHHGHAGSGAAGSGTAHHHHSSHVGGGGDGAVGATTAEGGGGRVPRMAAAAAAATATSPAALALALAAGVGLGLGCWVDRRRRRRRAGWTSSPVWLVPTGSGSRARRRATRSWMRLKRATRSRRRTTRADATRSPAGSRTYPSTRPSKRGHRIPSTPTLAGRTTPLLPPRRPVPVAVARVQLRSNPPRAVPLPPPPPLGGRGQPEPEREPQRGRGRARTRWALPDPSFSILTPHSPTASPATILGTQGKARQDEARPGQAGQGRATQRNARHRHHPGPIEQDIHVHWRPTKSL</sequence>
<accession>A0A061HDB3</accession>
<dbReference type="SUPFAM" id="SSF57701">
    <property type="entry name" value="Zn2/Cys6 DNA-binding domain"/>
    <property type="match status" value="1"/>
</dbReference>
<dbReference type="PROSITE" id="PS00463">
    <property type="entry name" value="ZN2_CY6_FUNGAL_1"/>
    <property type="match status" value="1"/>
</dbReference>
<keyword evidence="4" id="KW-0539">Nucleus</keyword>
<reference evidence="8 9" key="1">
    <citation type="journal article" date="2013" name="Plant Cell">
        <title>The transition from a phytopathogenic smut ancestor to an anamorphic biocontrol agent deciphered by comparative whole-genome analysis.</title>
        <authorList>
            <person name="Lefebvre F."/>
            <person name="Joly D.L."/>
            <person name="Labbe C."/>
            <person name="Teichmann B."/>
            <person name="Linning R."/>
            <person name="Belzile F."/>
            <person name="Bakkeren G."/>
            <person name="Belanger R.R."/>
        </authorList>
    </citation>
    <scope>NUCLEOTIDE SEQUENCE [LARGE SCALE GENOMIC DNA]</scope>
    <source>
        <strain evidence="8 9">PF-1</strain>
    </source>
</reference>
<dbReference type="InterPro" id="IPR001138">
    <property type="entry name" value="Zn2Cys6_DnaBD"/>
</dbReference>
<dbReference type="SMART" id="SM00906">
    <property type="entry name" value="Fungal_trans"/>
    <property type="match status" value="1"/>
</dbReference>
<keyword evidence="6" id="KW-0472">Membrane</keyword>
<organism evidence="8 9">
    <name type="scientific">Pseudozyma flocculosa PF-1</name>
    <dbReference type="NCBI Taxonomy" id="1277687"/>
    <lineage>
        <taxon>Eukaryota</taxon>
        <taxon>Fungi</taxon>
        <taxon>Dikarya</taxon>
        <taxon>Basidiomycota</taxon>
        <taxon>Ustilaginomycotina</taxon>
        <taxon>Ustilaginomycetes</taxon>
        <taxon>Ustilaginales</taxon>
        <taxon>Ustilaginaceae</taxon>
        <taxon>Pseudozyma</taxon>
    </lineage>
</organism>
<dbReference type="CDD" id="cd12148">
    <property type="entry name" value="fungal_TF_MHR"/>
    <property type="match status" value="1"/>
</dbReference>
<feature type="region of interest" description="Disordered" evidence="5">
    <location>
        <begin position="433"/>
        <end position="539"/>
    </location>
</feature>
<protein>
    <recommendedName>
        <fullName evidence="7">Zn(2)-C6 fungal-type domain-containing protein</fullName>
    </recommendedName>
</protein>
<evidence type="ECO:0000256" key="1">
    <source>
        <dbReference type="ARBA" id="ARBA00004123"/>
    </source>
</evidence>
<dbReference type="eggNOG" id="ENOG502QV7Z">
    <property type="taxonomic scope" value="Eukaryota"/>
</dbReference>
<dbReference type="EMBL" id="KE361629">
    <property type="protein sequence ID" value="EPQ30000.1"/>
    <property type="molecule type" value="Genomic_DNA"/>
</dbReference>
<feature type="compositionally biased region" description="Low complexity" evidence="5">
    <location>
        <begin position="477"/>
        <end position="491"/>
    </location>
</feature>
<dbReference type="GO" id="GO:0006351">
    <property type="term" value="P:DNA-templated transcription"/>
    <property type="evidence" value="ECO:0007669"/>
    <property type="project" value="InterPro"/>
</dbReference>
<gene>
    <name evidence="8" type="ORF">PFL1_02673</name>
</gene>
<feature type="compositionally biased region" description="Low complexity" evidence="5">
    <location>
        <begin position="53"/>
        <end position="62"/>
    </location>
</feature>
<keyword evidence="6" id="KW-1133">Transmembrane helix</keyword>
<feature type="region of interest" description="Disordered" evidence="5">
    <location>
        <begin position="1004"/>
        <end position="1051"/>
    </location>
</feature>
<feature type="compositionally biased region" description="Polar residues" evidence="5">
    <location>
        <begin position="446"/>
        <end position="455"/>
    </location>
</feature>
<name>A0A061HDB3_9BASI</name>
<dbReference type="GO" id="GO:0000981">
    <property type="term" value="F:DNA-binding transcription factor activity, RNA polymerase II-specific"/>
    <property type="evidence" value="ECO:0007669"/>
    <property type="project" value="InterPro"/>
</dbReference>
<dbReference type="InterPro" id="IPR050987">
    <property type="entry name" value="AtrR-like"/>
</dbReference>
<dbReference type="Gene3D" id="4.10.240.10">
    <property type="entry name" value="Zn(2)-C6 fungal-type DNA-binding domain"/>
    <property type="match status" value="1"/>
</dbReference>
<proteinExistence type="predicted"/>
<dbReference type="KEGG" id="pfp:PFL1_02673"/>
<dbReference type="InterPro" id="IPR007219">
    <property type="entry name" value="XnlR_reg_dom"/>
</dbReference>
<feature type="compositionally biased region" description="Polar residues" evidence="5">
    <location>
        <begin position="67"/>
        <end position="83"/>
    </location>
</feature>
<dbReference type="CDD" id="cd00067">
    <property type="entry name" value="GAL4"/>
    <property type="match status" value="1"/>
</dbReference>
<dbReference type="RefSeq" id="XP_007878378.1">
    <property type="nucleotide sequence ID" value="XM_007880187.1"/>
</dbReference>
<keyword evidence="3" id="KW-0238">DNA-binding</keyword>
<comment type="subcellular location">
    <subcellularLocation>
        <location evidence="1">Nucleus</location>
    </subcellularLocation>
</comment>
<dbReference type="InterPro" id="IPR036864">
    <property type="entry name" value="Zn2-C6_fun-type_DNA-bd_sf"/>
</dbReference>
<feature type="compositionally biased region" description="Polar residues" evidence="5">
    <location>
        <begin position="1241"/>
        <end position="1252"/>
    </location>
</feature>
<feature type="compositionally biased region" description="Pro residues" evidence="5">
    <location>
        <begin position="1200"/>
        <end position="1210"/>
    </location>
</feature>
<feature type="compositionally biased region" description="Basic residues" evidence="5">
    <location>
        <begin position="1116"/>
        <end position="1138"/>
    </location>
</feature>
<evidence type="ECO:0000256" key="2">
    <source>
        <dbReference type="ARBA" id="ARBA00022723"/>
    </source>
</evidence>
<evidence type="ECO:0000256" key="5">
    <source>
        <dbReference type="SAM" id="MobiDB-lite"/>
    </source>
</evidence>
<dbReference type="HOGENOM" id="CLU_261159_0_0_1"/>
<feature type="compositionally biased region" description="Polar residues" evidence="5">
    <location>
        <begin position="256"/>
        <end position="272"/>
    </location>
</feature>
<feature type="compositionally biased region" description="Basic residues" evidence="5">
    <location>
        <begin position="1004"/>
        <end position="1017"/>
    </location>
</feature>
<dbReference type="GO" id="GO:0008270">
    <property type="term" value="F:zinc ion binding"/>
    <property type="evidence" value="ECO:0007669"/>
    <property type="project" value="InterPro"/>
</dbReference>
<dbReference type="PANTHER" id="PTHR46910:SF3">
    <property type="entry name" value="HALOTOLERANCE PROTEIN 9-RELATED"/>
    <property type="match status" value="1"/>
</dbReference>
<feature type="compositionally biased region" description="Low complexity" evidence="5">
    <location>
        <begin position="7"/>
        <end position="20"/>
    </location>
</feature>
<dbReference type="GO" id="GO:0003677">
    <property type="term" value="F:DNA binding"/>
    <property type="evidence" value="ECO:0007669"/>
    <property type="project" value="UniProtKB-KW"/>
</dbReference>
<feature type="compositionally biased region" description="Low complexity" evidence="5">
    <location>
        <begin position="152"/>
        <end position="166"/>
    </location>
</feature>
<dbReference type="GO" id="GO:0005634">
    <property type="term" value="C:nucleus"/>
    <property type="evidence" value="ECO:0007669"/>
    <property type="project" value="UniProtKB-SubCell"/>
</dbReference>
<feature type="transmembrane region" description="Helical" evidence="6">
    <location>
        <begin position="1072"/>
        <end position="1090"/>
    </location>
</feature>
<feature type="region of interest" description="Disordered" evidence="5">
    <location>
        <begin position="1"/>
        <end position="109"/>
    </location>
</feature>
<keyword evidence="6" id="KW-0812">Transmembrane</keyword>
<dbReference type="PANTHER" id="PTHR46910">
    <property type="entry name" value="TRANSCRIPTION FACTOR PDR1"/>
    <property type="match status" value="1"/>
</dbReference>